<dbReference type="Pfam" id="PF15163">
    <property type="entry name" value="Meiosis_expr"/>
    <property type="match status" value="1"/>
</dbReference>
<evidence type="ECO:0000256" key="3">
    <source>
        <dbReference type="ARBA" id="ARBA00023163"/>
    </source>
</evidence>
<evidence type="ECO:0000259" key="8">
    <source>
        <dbReference type="PROSITE" id="PS51294"/>
    </source>
</evidence>
<dbReference type="GO" id="GO:0001006">
    <property type="term" value="F:RNA polymerase III type 3 promoter sequence-specific DNA binding"/>
    <property type="evidence" value="ECO:0007669"/>
    <property type="project" value="TreeGrafter"/>
</dbReference>
<evidence type="ECO:0000259" key="7">
    <source>
        <dbReference type="PROSITE" id="PS50090"/>
    </source>
</evidence>
<dbReference type="PROSITE" id="PS51294">
    <property type="entry name" value="HTH_MYB"/>
    <property type="match status" value="1"/>
</dbReference>
<name>A0A8T1U316_9STRA</name>
<dbReference type="InterPro" id="IPR051575">
    <property type="entry name" value="Myb-like_DNA-bd"/>
</dbReference>
<feature type="compositionally biased region" description="Basic and acidic residues" evidence="6">
    <location>
        <begin position="125"/>
        <end position="139"/>
    </location>
</feature>
<reference evidence="9" key="1">
    <citation type="submission" date="2021-01" db="EMBL/GenBank/DDBJ databases">
        <title>Phytophthora aleatoria, a newly-described species from Pinus radiata is distinct from Phytophthora cactorum isolates based on comparative genomics.</title>
        <authorList>
            <person name="Mcdougal R."/>
            <person name="Panda P."/>
            <person name="Williams N."/>
            <person name="Studholme D.J."/>
        </authorList>
    </citation>
    <scope>NUCLEOTIDE SEQUENCE</scope>
    <source>
        <strain evidence="9">NZFS 3830</strain>
    </source>
</reference>
<dbReference type="InterPro" id="IPR001005">
    <property type="entry name" value="SANT/Myb"/>
</dbReference>
<evidence type="ECO:0008006" key="11">
    <source>
        <dbReference type="Google" id="ProtNLM"/>
    </source>
</evidence>
<keyword evidence="2" id="KW-0238">DNA-binding</keyword>
<evidence type="ECO:0000256" key="6">
    <source>
        <dbReference type="SAM" id="MobiDB-lite"/>
    </source>
</evidence>
<feature type="coiled-coil region" evidence="5">
    <location>
        <begin position="16"/>
        <end position="50"/>
    </location>
</feature>
<feature type="domain" description="Myb-like" evidence="7">
    <location>
        <begin position="230"/>
        <end position="275"/>
    </location>
</feature>
<feature type="domain" description="HTH myb-type" evidence="8">
    <location>
        <begin position="233"/>
        <end position="279"/>
    </location>
</feature>
<evidence type="ECO:0000256" key="4">
    <source>
        <dbReference type="ARBA" id="ARBA00023242"/>
    </source>
</evidence>
<dbReference type="InterPro" id="IPR020186">
    <property type="entry name" value="Meiosis-expressed_gene_1"/>
</dbReference>
<evidence type="ECO:0000256" key="2">
    <source>
        <dbReference type="ARBA" id="ARBA00023125"/>
    </source>
</evidence>
<evidence type="ECO:0000256" key="5">
    <source>
        <dbReference type="SAM" id="Coils"/>
    </source>
</evidence>
<evidence type="ECO:0000256" key="1">
    <source>
        <dbReference type="ARBA" id="ARBA00023015"/>
    </source>
</evidence>
<protein>
    <recommendedName>
        <fullName evidence="11">Myb domain</fullName>
    </recommendedName>
</protein>
<comment type="caution">
    <text evidence="9">The sequence shown here is derived from an EMBL/GenBank/DDBJ whole genome shotgun (WGS) entry which is preliminary data.</text>
</comment>
<sequence length="624" mass="71306">MGLDARGARGGSAASVAEALEANRALVAELQALEQSLAKEEAKLLAKTQSIRRGMALRRAKQAMDALLPPTPQKGAMMQRYERDPRTRKKPGVVPRSNIRQQVSFFTDEVERERKVGRPKKKKQKTLEHTGAEDQEQTRLRALSEPPPNTDTEFLRAHSHEAFVAGPPTIFSSRERKVVKDFAEDFYMTHAPNEEIPLQVWNGIHKWQGMRKSRQLPIERSGFACKLCAKSGFTPEEDQILREAVPIFGEKWNVIADLLDGRVSEQIRHRWQLTLAPGLRRGKFSVIEDRRMLLALRAYVPNGSEYNLEQVAWNDISHHIPGRTQPAIRDRFLNCLNPELSFRKFTKQEDQIILARAIAQTRKFVDAGGFWTQRPTKSGVKHWKKPLHGRQPLSSVDQALKSKQLGGDQEAARSDTLQPDVTLQQQFAATSFGTVKFFAGSNAHYSTLKIYLLCLTSGKTSTYLFLPERRHKLPLPYYLKPKSTCKSMEVLSVNATSVARSSLSSRKGSTSRSSNTQYKMDEEYSSGNNNHAQPQLNPVVTSTKATRCYRPKEWSVEAEEAFRVQQTGWRDIKEYMETYGEPERWQNGFVRCTRVKANGYYTYWRPHRECDDKYLHTVKLFEYA</sequence>
<feature type="region of interest" description="Disordered" evidence="6">
    <location>
        <begin position="68"/>
        <end position="94"/>
    </location>
</feature>
<keyword evidence="5" id="KW-0175">Coiled coil</keyword>
<gene>
    <name evidence="9" type="ORF">JG687_00013894</name>
</gene>
<dbReference type="InterPro" id="IPR017930">
    <property type="entry name" value="Myb_dom"/>
</dbReference>
<keyword evidence="4" id="KW-0539">Nucleus</keyword>
<dbReference type="Proteomes" id="UP000688947">
    <property type="component" value="Unassembled WGS sequence"/>
</dbReference>
<dbReference type="Pfam" id="PF13921">
    <property type="entry name" value="Myb_DNA-bind_6"/>
    <property type="match status" value="1"/>
</dbReference>
<proteinExistence type="predicted"/>
<dbReference type="SMART" id="SM00717">
    <property type="entry name" value="SANT"/>
    <property type="match status" value="2"/>
</dbReference>
<feature type="region of interest" description="Disordered" evidence="6">
    <location>
        <begin position="502"/>
        <end position="536"/>
    </location>
</feature>
<dbReference type="GO" id="GO:0005634">
    <property type="term" value="C:nucleus"/>
    <property type="evidence" value="ECO:0007669"/>
    <property type="project" value="InterPro"/>
</dbReference>
<dbReference type="Pfam" id="PF00249">
    <property type="entry name" value="Myb_DNA-binding"/>
    <property type="match status" value="1"/>
</dbReference>
<dbReference type="CDD" id="cd00167">
    <property type="entry name" value="SANT"/>
    <property type="match status" value="1"/>
</dbReference>
<evidence type="ECO:0000313" key="10">
    <source>
        <dbReference type="Proteomes" id="UP000688947"/>
    </source>
</evidence>
<dbReference type="GO" id="GO:0042796">
    <property type="term" value="P:snRNA transcription by RNA polymerase III"/>
    <property type="evidence" value="ECO:0007669"/>
    <property type="project" value="TreeGrafter"/>
</dbReference>
<feature type="compositionally biased region" description="Polar residues" evidence="6">
    <location>
        <begin position="525"/>
        <end position="536"/>
    </location>
</feature>
<dbReference type="GO" id="GO:0042795">
    <property type="term" value="P:snRNA transcription by RNA polymerase II"/>
    <property type="evidence" value="ECO:0007669"/>
    <property type="project" value="TreeGrafter"/>
</dbReference>
<organism evidence="9 10">
    <name type="scientific">Phytophthora cactorum</name>
    <dbReference type="NCBI Taxonomy" id="29920"/>
    <lineage>
        <taxon>Eukaryota</taxon>
        <taxon>Sar</taxon>
        <taxon>Stramenopiles</taxon>
        <taxon>Oomycota</taxon>
        <taxon>Peronosporomycetes</taxon>
        <taxon>Peronosporales</taxon>
        <taxon>Peronosporaceae</taxon>
        <taxon>Phytophthora</taxon>
    </lineage>
</organism>
<keyword evidence="3" id="KW-0804">Transcription</keyword>
<dbReference type="AlphaFoldDB" id="A0A8T1U316"/>
<dbReference type="PANTHER" id="PTHR46621:SF1">
    <property type="entry name" value="SNRNA-ACTIVATING PROTEIN COMPLEX SUBUNIT 4"/>
    <property type="match status" value="1"/>
</dbReference>
<evidence type="ECO:0000313" key="9">
    <source>
        <dbReference type="EMBL" id="KAG6951007.1"/>
    </source>
</evidence>
<accession>A0A8T1U316</accession>
<dbReference type="VEuPathDB" id="FungiDB:PC110_g1346"/>
<keyword evidence="1" id="KW-0805">Transcription regulation</keyword>
<feature type="domain" description="Myb-like" evidence="7">
    <location>
        <begin position="276"/>
        <end position="336"/>
    </location>
</feature>
<feature type="compositionally biased region" description="Low complexity" evidence="6">
    <location>
        <begin position="502"/>
        <end position="516"/>
    </location>
</feature>
<dbReference type="GO" id="GO:0019185">
    <property type="term" value="C:snRNA-activating protein complex"/>
    <property type="evidence" value="ECO:0007669"/>
    <property type="project" value="TreeGrafter"/>
</dbReference>
<dbReference type="OrthoDB" id="2143914at2759"/>
<dbReference type="PROSITE" id="PS50090">
    <property type="entry name" value="MYB_LIKE"/>
    <property type="match status" value="2"/>
</dbReference>
<dbReference type="GO" id="GO:0000978">
    <property type="term" value="F:RNA polymerase II cis-regulatory region sequence-specific DNA binding"/>
    <property type="evidence" value="ECO:0007669"/>
    <property type="project" value="TreeGrafter"/>
</dbReference>
<dbReference type="PANTHER" id="PTHR46621">
    <property type="entry name" value="SNRNA-ACTIVATING PROTEIN COMPLEX SUBUNIT 4"/>
    <property type="match status" value="1"/>
</dbReference>
<dbReference type="EMBL" id="JAENGZ010001066">
    <property type="protein sequence ID" value="KAG6951007.1"/>
    <property type="molecule type" value="Genomic_DNA"/>
</dbReference>
<feature type="region of interest" description="Disordered" evidence="6">
    <location>
        <begin position="109"/>
        <end position="148"/>
    </location>
</feature>